<keyword evidence="1" id="KW-0812">Transmembrane</keyword>
<keyword evidence="1" id="KW-0472">Membrane</keyword>
<feature type="transmembrane region" description="Helical" evidence="1">
    <location>
        <begin position="73"/>
        <end position="99"/>
    </location>
</feature>
<evidence type="ECO:0000313" key="2">
    <source>
        <dbReference type="EMBL" id="ABG16770.1"/>
    </source>
</evidence>
<evidence type="ECO:0000256" key="1">
    <source>
        <dbReference type="SAM" id="Phobius"/>
    </source>
</evidence>
<sequence>MDWRRYRCCCWRGVRRSVVSPLIMAEQPRTQGPAKGVLDTVHRIATIVVGIVETRVRLAVIELEEEKATLVQLLMMAGITLLLTAFGLMSLLVLVIWAIDPAYRLVALGTTTAVLLILALIGVIWTLTKVRHSTLLGSTRKQLETDRELLEKDH</sequence>
<keyword evidence="1" id="KW-1133">Transmembrane helix</keyword>
<dbReference type="HOGENOM" id="CLU_136851_0_0_6"/>
<dbReference type="Proteomes" id="UP000008936">
    <property type="component" value="Chromosome"/>
</dbReference>
<dbReference type="KEGG" id="ypn:YPN_0438"/>
<feature type="transmembrane region" description="Helical" evidence="1">
    <location>
        <begin position="105"/>
        <end position="127"/>
    </location>
</feature>
<proteinExistence type="predicted"/>
<accession>A0A0H2YDY2</accession>
<dbReference type="AlphaFoldDB" id="A0A0H2YDY2"/>
<evidence type="ECO:0000313" key="3">
    <source>
        <dbReference type="Proteomes" id="UP000008936"/>
    </source>
</evidence>
<dbReference type="EMBL" id="CP000305">
    <property type="protein sequence ID" value="ABG16770.1"/>
    <property type="molecule type" value="Genomic_DNA"/>
</dbReference>
<dbReference type="Pfam" id="PF07332">
    <property type="entry name" value="Phage_holin_3_6"/>
    <property type="match status" value="1"/>
</dbReference>
<name>A0A0H2YDY2_YERPN</name>
<protein>
    <recommendedName>
        <fullName evidence="4">Inner membrane protein YqjE</fullName>
    </recommendedName>
</protein>
<reference evidence="2 3" key="1">
    <citation type="journal article" date="2006" name="J. Bacteriol.">
        <title>Complete genome sequence of Yersinia pestis strains Antiqua and Nepal516: evidence of gene reduction in an emerging pathogen.</title>
        <authorList>
            <person name="Chain P.S."/>
            <person name="Hu P."/>
            <person name="Malfatti S.A."/>
            <person name="Radnedge L."/>
            <person name="Larimer F."/>
            <person name="Vergez L.M."/>
            <person name="Worsham P."/>
            <person name="Chu M.C."/>
            <person name="Andersen G.L."/>
        </authorList>
    </citation>
    <scope>NUCLEOTIDE SEQUENCE [LARGE SCALE GENOMIC DNA]</scope>
    <source>
        <strain evidence="2 3">Nepal516</strain>
    </source>
</reference>
<evidence type="ECO:0008006" key="4">
    <source>
        <dbReference type="Google" id="ProtNLM"/>
    </source>
</evidence>
<gene>
    <name evidence="2" type="ordered locus">YPN_0438</name>
</gene>
<dbReference type="InterPro" id="IPR009937">
    <property type="entry name" value="Phage_holin_3_6"/>
</dbReference>
<organism evidence="2 3">
    <name type="scientific">Yersinia pestis bv. Antiqua (strain Nepal516)</name>
    <dbReference type="NCBI Taxonomy" id="377628"/>
    <lineage>
        <taxon>Bacteria</taxon>
        <taxon>Pseudomonadati</taxon>
        <taxon>Pseudomonadota</taxon>
        <taxon>Gammaproteobacteria</taxon>
        <taxon>Enterobacterales</taxon>
        <taxon>Yersiniaceae</taxon>
        <taxon>Yersinia</taxon>
    </lineage>
</organism>